<dbReference type="Gene3D" id="1.10.10.10">
    <property type="entry name" value="Winged helix-like DNA-binding domain superfamily/Winged helix DNA-binding domain"/>
    <property type="match status" value="1"/>
</dbReference>
<dbReference type="PROSITE" id="PS50949">
    <property type="entry name" value="HTH_GNTR"/>
    <property type="match status" value="1"/>
</dbReference>
<evidence type="ECO:0000256" key="2">
    <source>
        <dbReference type="ARBA" id="ARBA00023125"/>
    </source>
</evidence>
<dbReference type="PANTHER" id="PTHR43537">
    <property type="entry name" value="TRANSCRIPTIONAL REGULATOR, GNTR FAMILY"/>
    <property type="match status" value="1"/>
</dbReference>
<dbReference type="GO" id="GO:0003700">
    <property type="term" value="F:DNA-binding transcription factor activity"/>
    <property type="evidence" value="ECO:0007669"/>
    <property type="project" value="InterPro"/>
</dbReference>
<evidence type="ECO:0000256" key="3">
    <source>
        <dbReference type="ARBA" id="ARBA00023163"/>
    </source>
</evidence>
<name>A0A561BAN1_9BURK</name>
<dbReference type="InterPro" id="IPR011711">
    <property type="entry name" value="GntR_C"/>
</dbReference>
<organism evidence="5 6">
    <name type="scientific">Variovorax beijingensis</name>
    <dbReference type="NCBI Taxonomy" id="2496117"/>
    <lineage>
        <taxon>Bacteria</taxon>
        <taxon>Pseudomonadati</taxon>
        <taxon>Pseudomonadota</taxon>
        <taxon>Betaproteobacteria</taxon>
        <taxon>Burkholderiales</taxon>
        <taxon>Comamonadaceae</taxon>
        <taxon>Variovorax</taxon>
    </lineage>
</organism>
<keyword evidence="1" id="KW-0805">Transcription regulation</keyword>
<evidence type="ECO:0000313" key="5">
    <source>
        <dbReference type="EMBL" id="TWD75971.1"/>
    </source>
</evidence>
<dbReference type="CDD" id="cd07377">
    <property type="entry name" value="WHTH_GntR"/>
    <property type="match status" value="1"/>
</dbReference>
<keyword evidence="3" id="KW-0804">Transcription</keyword>
<gene>
    <name evidence="5" type="ORF">FB547_11442</name>
</gene>
<dbReference type="InterPro" id="IPR036388">
    <property type="entry name" value="WH-like_DNA-bd_sf"/>
</dbReference>
<protein>
    <submittedName>
        <fullName evidence="5">GntR family transcriptional regulator</fullName>
    </submittedName>
</protein>
<dbReference type="InterPro" id="IPR036390">
    <property type="entry name" value="WH_DNA-bd_sf"/>
</dbReference>
<dbReference type="Pfam" id="PF00392">
    <property type="entry name" value="GntR"/>
    <property type="match status" value="1"/>
</dbReference>
<sequence>MPRKAASNESPSLSLAEQAYQELKRRILTLQLRPGLFVNERELMELLDIGRMPVHQAVHRLQAEGLIEVIPRKGLVIRPDSLQDMLTLLEARLAMEPNIAALAATRATKEQVAELKQLVTESKRIVNQSERMSFMKLDRAFHGLIAEAAGNQILADAQRPLHERSELIWHLRVMKEDGLVVNQREHTNILKAIIERDANGARKAMEEHLRSLHDRILAGSLER</sequence>
<dbReference type="GO" id="GO:0003677">
    <property type="term" value="F:DNA binding"/>
    <property type="evidence" value="ECO:0007669"/>
    <property type="project" value="UniProtKB-KW"/>
</dbReference>
<dbReference type="SMART" id="SM00895">
    <property type="entry name" value="FCD"/>
    <property type="match status" value="1"/>
</dbReference>
<dbReference type="Pfam" id="PF07729">
    <property type="entry name" value="FCD"/>
    <property type="match status" value="1"/>
</dbReference>
<dbReference type="AlphaFoldDB" id="A0A561BAN1"/>
<keyword evidence="2" id="KW-0238">DNA-binding</keyword>
<reference evidence="5 6" key="1">
    <citation type="submission" date="2019-06" db="EMBL/GenBank/DDBJ databases">
        <title>Sorghum-associated microbial communities from plants grown in Nebraska, USA.</title>
        <authorList>
            <person name="Schachtman D."/>
        </authorList>
    </citation>
    <scope>NUCLEOTIDE SEQUENCE [LARGE SCALE GENOMIC DNA]</scope>
    <source>
        <strain evidence="5 6">T529</strain>
    </source>
</reference>
<dbReference type="Gene3D" id="1.20.120.530">
    <property type="entry name" value="GntR ligand-binding domain-like"/>
    <property type="match status" value="1"/>
</dbReference>
<dbReference type="InterPro" id="IPR000524">
    <property type="entry name" value="Tscrpt_reg_HTH_GntR"/>
</dbReference>
<evidence type="ECO:0000256" key="1">
    <source>
        <dbReference type="ARBA" id="ARBA00023015"/>
    </source>
</evidence>
<accession>A0A561BAN1</accession>
<dbReference type="OrthoDB" id="8631299at2"/>
<proteinExistence type="predicted"/>
<evidence type="ECO:0000313" key="6">
    <source>
        <dbReference type="Proteomes" id="UP000319722"/>
    </source>
</evidence>
<dbReference type="Proteomes" id="UP000319722">
    <property type="component" value="Unassembled WGS sequence"/>
</dbReference>
<dbReference type="RefSeq" id="WP_093300007.1">
    <property type="nucleotide sequence ID" value="NZ_VIVL01000014.1"/>
</dbReference>
<dbReference type="SMART" id="SM00345">
    <property type="entry name" value="HTH_GNTR"/>
    <property type="match status" value="1"/>
</dbReference>
<dbReference type="PANTHER" id="PTHR43537:SF24">
    <property type="entry name" value="GLUCONATE OPERON TRANSCRIPTIONAL REPRESSOR"/>
    <property type="match status" value="1"/>
</dbReference>
<evidence type="ECO:0000259" key="4">
    <source>
        <dbReference type="PROSITE" id="PS50949"/>
    </source>
</evidence>
<dbReference type="EMBL" id="VIVL01000014">
    <property type="protein sequence ID" value="TWD75971.1"/>
    <property type="molecule type" value="Genomic_DNA"/>
</dbReference>
<dbReference type="SUPFAM" id="SSF48008">
    <property type="entry name" value="GntR ligand-binding domain-like"/>
    <property type="match status" value="1"/>
</dbReference>
<dbReference type="InterPro" id="IPR008920">
    <property type="entry name" value="TF_FadR/GntR_C"/>
</dbReference>
<comment type="caution">
    <text evidence="5">The sequence shown here is derived from an EMBL/GenBank/DDBJ whole genome shotgun (WGS) entry which is preliminary data.</text>
</comment>
<dbReference type="SUPFAM" id="SSF46785">
    <property type="entry name" value="Winged helix' DNA-binding domain"/>
    <property type="match status" value="1"/>
</dbReference>
<feature type="domain" description="HTH gntR-type" evidence="4">
    <location>
        <begin position="13"/>
        <end position="80"/>
    </location>
</feature>